<dbReference type="AlphaFoldDB" id="D8TB13"/>
<feature type="coiled-coil region" evidence="1">
    <location>
        <begin position="259"/>
        <end position="339"/>
    </location>
</feature>
<proteinExistence type="predicted"/>
<keyword evidence="1" id="KW-0175">Coiled coil</keyword>
<dbReference type="KEGG" id="smo:SELMODRAFT_448894"/>
<evidence type="ECO:0000313" key="4">
    <source>
        <dbReference type="Proteomes" id="UP000001514"/>
    </source>
</evidence>
<feature type="coiled-coil region" evidence="1">
    <location>
        <begin position="192"/>
        <end position="233"/>
    </location>
</feature>
<evidence type="ECO:0000313" key="3">
    <source>
        <dbReference type="EMBL" id="EFJ06160.1"/>
    </source>
</evidence>
<reference evidence="3 4" key="1">
    <citation type="journal article" date="2011" name="Science">
        <title>The Selaginella genome identifies genetic changes associated with the evolution of vascular plants.</title>
        <authorList>
            <person name="Banks J.A."/>
            <person name="Nishiyama T."/>
            <person name="Hasebe M."/>
            <person name="Bowman J.L."/>
            <person name="Gribskov M."/>
            <person name="dePamphilis C."/>
            <person name="Albert V.A."/>
            <person name="Aono N."/>
            <person name="Aoyama T."/>
            <person name="Ambrose B.A."/>
            <person name="Ashton N.W."/>
            <person name="Axtell M.J."/>
            <person name="Barker E."/>
            <person name="Barker M.S."/>
            <person name="Bennetzen J.L."/>
            <person name="Bonawitz N.D."/>
            <person name="Chapple C."/>
            <person name="Cheng C."/>
            <person name="Correa L.G."/>
            <person name="Dacre M."/>
            <person name="DeBarry J."/>
            <person name="Dreyer I."/>
            <person name="Elias M."/>
            <person name="Engstrom E.M."/>
            <person name="Estelle M."/>
            <person name="Feng L."/>
            <person name="Finet C."/>
            <person name="Floyd S.K."/>
            <person name="Frommer W.B."/>
            <person name="Fujita T."/>
            <person name="Gramzow L."/>
            <person name="Gutensohn M."/>
            <person name="Harholt J."/>
            <person name="Hattori M."/>
            <person name="Heyl A."/>
            <person name="Hirai T."/>
            <person name="Hiwatashi Y."/>
            <person name="Ishikawa M."/>
            <person name="Iwata M."/>
            <person name="Karol K.G."/>
            <person name="Koehler B."/>
            <person name="Kolukisaoglu U."/>
            <person name="Kubo M."/>
            <person name="Kurata T."/>
            <person name="Lalonde S."/>
            <person name="Li K."/>
            <person name="Li Y."/>
            <person name="Litt A."/>
            <person name="Lyons E."/>
            <person name="Manning G."/>
            <person name="Maruyama T."/>
            <person name="Michael T.P."/>
            <person name="Mikami K."/>
            <person name="Miyazaki S."/>
            <person name="Morinaga S."/>
            <person name="Murata T."/>
            <person name="Mueller-Roeber B."/>
            <person name="Nelson D.R."/>
            <person name="Obara M."/>
            <person name="Oguri Y."/>
            <person name="Olmstead R.G."/>
            <person name="Onodera N."/>
            <person name="Petersen B.L."/>
            <person name="Pils B."/>
            <person name="Prigge M."/>
            <person name="Rensing S.A."/>
            <person name="Riano-Pachon D.M."/>
            <person name="Roberts A.W."/>
            <person name="Sato Y."/>
            <person name="Scheller H.V."/>
            <person name="Schulz B."/>
            <person name="Schulz C."/>
            <person name="Shakirov E.V."/>
            <person name="Shibagaki N."/>
            <person name="Shinohara N."/>
            <person name="Shippen D.E."/>
            <person name="Soerensen I."/>
            <person name="Sotooka R."/>
            <person name="Sugimoto N."/>
            <person name="Sugita M."/>
            <person name="Sumikawa N."/>
            <person name="Tanurdzic M."/>
            <person name="Theissen G."/>
            <person name="Ulvskov P."/>
            <person name="Wakazuki S."/>
            <person name="Weng J.K."/>
            <person name="Willats W.W."/>
            <person name="Wipf D."/>
            <person name="Wolf P.G."/>
            <person name="Yang L."/>
            <person name="Zimmer A.D."/>
            <person name="Zhu Q."/>
            <person name="Mitros T."/>
            <person name="Hellsten U."/>
            <person name="Loque D."/>
            <person name="Otillar R."/>
            <person name="Salamov A."/>
            <person name="Schmutz J."/>
            <person name="Shapiro H."/>
            <person name="Lindquist E."/>
            <person name="Lucas S."/>
            <person name="Rokhsar D."/>
            <person name="Grigoriev I.V."/>
        </authorList>
    </citation>
    <scope>NUCLEOTIDE SEQUENCE [LARGE SCALE GENOMIC DNA]</scope>
</reference>
<organism evidence="4">
    <name type="scientific">Selaginella moellendorffii</name>
    <name type="common">Spikemoss</name>
    <dbReference type="NCBI Taxonomy" id="88036"/>
    <lineage>
        <taxon>Eukaryota</taxon>
        <taxon>Viridiplantae</taxon>
        <taxon>Streptophyta</taxon>
        <taxon>Embryophyta</taxon>
        <taxon>Tracheophyta</taxon>
        <taxon>Lycopodiopsida</taxon>
        <taxon>Selaginellales</taxon>
        <taxon>Selaginellaceae</taxon>
        <taxon>Selaginella</taxon>
    </lineage>
</organism>
<dbReference type="STRING" id="88036.D8TB13"/>
<evidence type="ECO:0000256" key="1">
    <source>
        <dbReference type="SAM" id="Coils"/>
    </source>
</evidence>
<dbReference type="FunCoup" id="D8TB13">
    <property type="interactions" value="620"/>
</dbReference>
<dbReference type="InParanoid" id="D8TB13"/>
<dbReference type="Proteomes" id="UP000001514">
    <property type="component" value="Unassembled WGS sequence"/>
</dbReference>
<keyword evidence="4" id="KW-1185">Reference proteome</keyword>
<sequence>MESHHASLGRRKLEEIRQKKATEKNSAKQSELIPSGQDQDVEGLKQELEATQNERNALQRQLDEKIEKIQVLVRDLQTFQASASNDAKLVSELKQSVKNLTVDRDAAITSKEDVTAQLRLARKRLQEAENEQYKAEEDAAVLRAELKQLQQQMEHSASSQSFHATMLTDQYAISDQEHKAVKEELHDALFQLQNNRQLLAMEQQKVAQLLAEKKELEAALASSRNNEAEAKRALANAASTTEQQFTSNKWKSKVDRGKYEQHLRELASMVERLENGRQKLLAEIDRQSLEIEKLFMENEGLVSGLNETSEIAAQWERQLRECAKQNTELENKLQAHQTLSQLEDLVKEEDLSSTEIPKLKMDLTKALGERDQLALELASVRITLNGFNRLYNPVLSSLETRLVQIKQNSAQQIDPFKYTHNERSRALGLFILWWSSFEVQCGSALEVFALSIAAIVAVFRAGQLHFRAVQIEGFRYNGKGLKRKVSEVQGTVLTVSEEEEDCESEVLGGAYGNLQEILARKERNKKKKKKKKQGFDEGFPCESNFVAVDEEVSTTTSLETEDQRRWQEQQQGKQEEWIFARRIGRVDEEEVSSGDEFMEFCEEEDGVKIVASDDANGDDEEDRDKPGSTYILSSGRQTSQVEKKIPTIDDEFEEYFRQLML</sequence>
<feature type="region of interest" description="Disordered" evidence="2">
    <location>
        <begin position="1"/>
        <end position="42"/>
    </location>
</feature>
<accession>D8TB13</accession>
<feature type="coiled-coil region" evidence="1">
    <location>
        <begin position="111"/>
        <end position="159"/>
    </location>
</feature>
<gene>
    <name evidence="3" type="ORF">SELMODRAFT_448894</name>
</gene>
<evidence type="ECO:0000256" key="2">
    <source>
        <dbReference type="SAM" id="MobiDB-lite"/>
    </source>
</evidence>
<feature type="compositionally biased region" description="Basic and acidic residues" evidence="2">
    <location>
        <begin position="1"/>
        <end position="26"/>
    </location>
</feature>
<feature type="region of interest" description="Disordered" evidence="2">
    <location>
        <begin position="608"/>
        <end position="642"/>
    </location>
</feature>
<dbReference type="EMBL" id="GL377706">
    <property type="protein sequence ID" value="EFJ06160.1"/>
    <property type="molecule type" value="Genomic_DNA"/>
</dbReference>
<dbReference type="HOGENOM" id="CLU_415276_0_0_1"/>
<dbReference type="Gramene" id="EFJ06160">
    <property type="protein sequence ID" value="EFJ06160"/>
    <property type="gene ID" value="SELMODRAFT_448894"/>
</dbReference>
<dbReference type="eggNOG" id="ENOG502QSTT">
    <property type="taxonomic scope" value="Eukaryota"/>
</dbReference>
<feature type="compositionally biased region" description="Polar residues" evidence="2">
    <location>
        <begin position="630"/>
        <end position="640"/>
    </location>
</feature>
<dbReference type="PANTHER" id="PTHR48163">
    <property type="entry name" value="BNAC02G25670D PROTEIN"/>
    <property type="match status" value="1"/>
</dbReference>
<dbReference type="PANTHER" id="PTHR48163:SF2">
    <property type="entry name" value="EXPRESSED PROTEIN"/>
    <property type="match status" value="1"/>
</dbReference>
<name>D8TB13_SELML</name>
<protein>
    <submittedName>
        <fullName evidence="3">Uncharacterized protein</fullName>
    </submittedName>
</protein>